<gene>
    <name evidence="2" type="ORF">Taro_017848</name>
</gene>
<feature type="coiled-coil region" evidence="1">
    <location>
        <begin position="28"/>
        <end position="97"/>
    </location>
</feature>
<name>A0A843UPS6_COLES</name>
<evidence type="ECO:0000313" key="3">
    <source>
        <dbReference type="Proteomes" id="UP000652761"/>
    </source>
</evidence>
<dbReference type="Gene3D" id="1.10.287.1490">
    <property type="match status" value="1"/>
</dbReference>
<evidence type="ECO:0000313" key="2">
    <source>
        <dbReference type="EMBL" id="MQL85331.1"/>
    </source>
</evidence>
<sequence length="121" mass="13404">MGYPRDPWMTAVDSLWSEVKRRCQEAASAAKRLRIQELSAEMALAQQEFEDLQSRLGDVTGRVESLRAGHARCYEDIAALQRMIEDASKRLAERQAASTALAGIVAEAEAEEATLEQGLPR</sequence>
<reference evidence="2" key="1">
    <citation type="submission" date="2017-07" db="EMBL/GenBank/DDBJ databases">
        <title>Taro Niue Genome Assembly and Annotation.</title>
        <authorList>
            <person name="Atibalentja N."/>
            <person name="Keating K."/>
            <person name="Fields C.J."/>
        </authorList>
    </citation>
    <scope>NUCLEOTIDE SEQUENCE</scope>
    <source>
        <strain evidence="2">Niue_2</strain>
        <tissue evidence="2">Leaf</tissue>
    </source>
</reference>
<keyword evidence="1" id="KW-0175">Coiled coil</keyword>
<organism evidence="2 3">
    <name type="scientific">Colocasia esculenta</name>
    <name type="common">Wild taro</name>
    <name type="synonym">Arum esculentum</name>
    <dbReference type="NCBI Taxonomy" id="4460"/>
    <lineage>
        <taxon>Eukaryota</taxon>
        <taxon>Viridiplantae</taxon>
        <taxon>Streptophyta</taxon>
        <taxon>Embryophyta</taxon>
        <taxon>Tracheophyta</taxon>
        <taxon>Spermatophyta</taxon>
        <taxon>Magnoliopsida</taxon>
        <taxon>Liliopsida</taxon>
        <taxon>Araceae</taxon>
        <taxon>Aroideae</taxon>
        <taxon>Colocasieae</taxon>
        <taxon>Colocasia</taxon>
    </lineage>
</organism>
<accession>A0A843UPS6</accession>
<comment type="caution">
    <text evidence="2">The sequence shown here is derived from an EMBL/GenBank/DDBJ whole genome shotgun (WGS) entry which is preliminary data.</text>
</comment>
<dbReference type="AlphaFoldDB" id="A0A843UPS6"/>
<dbReference type="SUPFAM" id="SSF90257">
    <property type="entry name" value="Myosin rod fragments"/>
    <property type="match status" value="1"/>
</dbReference>
<protein>
    <submittedName>
        <fullName evidence="2">Uncharacterized protein</fullName>
    </submittedName>
</protein>
<keyword evidence="3" id="KW-1185">Reference proteome</keyword>
<proteinExistence type="predicted"/>
<evidence type="ECO:0000256" key="1">
    <source>
        <dbReference type="SAM" id="Coils"/>
    </source>
</evidence>
<dbReference type="Proteomes" id="UP000652761">
    <property type="component" value="Unassembled WGS sequence"/>
</dbReference>
<dbReference type="EMBL" id="NMUH01000823">
    <property type="protein sequence ID" value="MQL85331.1"/>
    <property type="molecule type" value="Genomic_DNA"/>
</dbReference>